<dbReference type="Gene3D" id="3.90.730.10">
    <property type="entry name" value="Ribonuclease T2-like"/>
    <property type="match status" value="1"/>
</dbReference>
<proteinExistence type="inferred from homology"/>
<evidence type="ECO:0000313" key="3">
    <source>
        <dbReference type="EMBL" id="KAI5441771.1"/>
    </source>
</evidence>
<dbReference type="PANTHER" id="PTHR11240">
    <property type="entry name" value="RIBONUCLEASE T2"/>
    <property type="match status" value="1"/>
</dbReference>
<keyword evidence="4" id="KW-1185">Reference proteome</keyword>
<dbReference type="Gramene" id="Psat01G0100300-T1">
    <property type="protein sequence ID" value="KAI5441771.1"/>
    <property type="gene ID" value="KIW84_011003"/>
</dbReference>
<comment type="similarity">
    <text evidence="1 2">Belongs to the RNase T2 family.</text>
</comment>
<dbReference type="Pfam" id="PF00445">
    <property type="entry name" value="Ribonuclease_T2"/>
    <property type="match status" value="1"/>
</dbReference>
<gene>
    <name evidence="3" type="ORF">KIW84_011003</name>
</gene>
<dbReference type="AlphaFoldDB" id="A0A9D5BEK4"/>
<evidence type="ECO:0000313" key="4">
    <source>
        <dbReference type="Proteomes" id="UP001058974"/>
    </source>
</evidence>
<dbReference type="GO" id="GO:0003723">
    <property type="term" value="F:RNA binding"/>
    <property type="evidence" value="ECO:0007669"/>
    <property type="project" value="InterPro"/>
</dbReference>
<dbReference type="GO" id="GO:0033897">
    <property type="term" value="F:ribonuclease T2 activity"/>
    <property type="evidence" value="ECO:0007669"/>
    <property type="project" value="InterPro"/>
</dbReference>
<dbReference type="PROSITE" id="PS00531">
    <property type="entry name" value="RNASE_T2_2"/>
    <property type="match status" value="1"/>
</dbReference>
<accession>A0A9D5BEK4</accession>
<dbReference type="SUPFAM" id="SSF55895">
    <property type="entry name" value="Ribonuclease Rh-like"/>
    <property type="match status" value="1"/>
</dbReference>
<dbReference type="GO" id="GO:0006401">
    <property type="term" value="P:RNA catabolic process"/>
    <property type="evidence" value="ECO:0007669"/>
    <property type="project" value="TreeGrafter"/>
</dbReference>
<evidence type="ECO:0000256" key="1">
    <source>
        <dbReference type="ARBA" id="ARBA00007469"/>
    </source>
</evidence>
<organism evidence="3 4">
    <name type="scientific">Pisum sativum</name>
    <name type="common">Garden pea</name>
    <name type="synonym">Lathyrus oleraceus</name>
    <dbReference type="NCBI Taxonomy" id="3888"/>
    <lineage>
        <taxon>Eukaryota</taxon>
        <taxon>Viridiplantae</taxon>
        <taxon>Streptophyta</taxon>
        <taxon>Embryophyta</taxon>
        <taxon>Tracheophyta</taxon>
        <taxon>Spermatophyta</taxon>
        <taxon>Magnoliopsida</taxon>
        <taxon>eudicotyledons</taxon>
        <taxon>Gunneridae</taxon>
        <taxon>Pentapetalae</taxon>
        <taxon>rosids</taxon>
        <taxon>fabids</taxon>
        <taxon>Fabales</taxon>
        <taxon>Fabaceae</taxon>
        <taxon>Papilionoideae</taxon>
        <taxon>50 kb inversion clade</taxon>
        <taxon>NPAAA clade</taxon>
        <taxon>Hologalegina</taxon>
        <taxon>IRL clade</taxon>
        <taxon>Fabeae</taxon>
        <taxon>Lathyrus</taxon>
    </lineage>
</organism>
<dbReference type="GO" id="GO:0005576">
    <property type="term" value="C:extracellular region"/>
    <property type="evidence" value="ECO:0007669"/>
    <property type="project" value="TreeGrafter"/>
</dbReference>
<dbReference type="EMBL" id="JAMSHJ010000001">
    <property type="protein sequence ID" value="KAI5441771.1"/>
    <property type="molecule type" value="Genomic_DNA"/>
</dbReference>
<comment type="caution">
    <text evidence="3">The sequence shown here is derived from an EMBL/GenBank/DDBJ whole genome shotgun (WGS) entry which is preliminary data.</text>
</comment>
<dbReference type="InterPro" id="IPR001568">
    <property type="entry name" value="RNase_T2-like"/>
</dbReference>
<dbReference type="PANTHER" id="PTHR11240:SF59">
    <property type="entry name" value="RIBONUCLEASE T2 FAMILY PROTEIN"/>
    <property type="match status" value="1"/>
</dbReference>
<protein>
    <submittedName>
        <fullName evidence="3">Uncharacterized protein</fullName>
    </submittedName>
</protein>
<sequence length="170" mass="19472">MCSESSSKQVYNSWLMGDQCICTVSKRLHKRNIEPYNYIENGNDKGFVETEWLKHGTCSLNKFTQIEYLQLALDIKNSISLIDVLKNANIVPHKTATYDISDIVRAIKTSHPNEPTLMCKMDPNPRNVIPYLQEIRLCFEDNGITPRNCPGNTRIMCINKNSNNKVFFPA</sequence>
<dbReference type="Proteomes" id="UP001058974">
    <property type="component" value="Chromosome 1"/>
</dbReference>
<evidence type="ECO:0000256" key="2">
    <source>
        <dbReference type="RuleBase" id="RU004328"/>
    </source>
</evidence>
<dbReference type="InterPro" id="IPR036430">
    <property type="entry name" value="RNase_T2-like_sf"/>
</dbReference>
<reference evidence="3 4" key="1">
    <citation type="journal article" date="2022" name="Nat. Genet.">
        <title>Improved pea reference genome and pan-genome highlight genomic features and evolutionary characteristics.</title>
        <authorList>
            <person name="Yang T."/>
            <person name="Liu R."/>
            <person name="Luo Y."/>
            <person name="Hu S."/>
            <person name="Wang D."/>
            <person name="Wang C."/>
            <person name="Pandey M.K."/>
            <person name="Ge S."/>
            <person name="Xu Q."/>
            <person name="Li N."/>
            <person name="Li G."/>
            <person name="Huang Y."/>
            <person name="Saxena R.K."/>
            <person name="Ji Y."/>
            <person name="Li M."/>
            <person name="Yan X."/>
            <person name="He Y."/>
            <person name="Liu Y."/>
            <person name="Wang X."/>
            <person name="Xiang C."/>
            <person name="Varshney R.K."/>
            <person name="Ding H."/>
            <person name="Gao S."/>
            <person name="Zong X."/>
        </authorList>
    </citation>
    <scope>NUCLEOTIDE SEQUENCE [LARGE SCALE GENOMIC DNA]</scope>
    <source>
        <strain evidence="3 4">cv. Zhongwan 6</strain>
    </source>
</reference>
<name>A0A9D5BEK4_PEA</name>
<dbReference type="InterPro" id="IPR033130">
    <property type="entry name" value="RNase_T2_His_AS_2"/>
</dbReference>